<dbReference type="CDD" id="cd01292">
    <property type="entry name" value="metallo-dependent_hydrolases"/>
    <property type="match status" value="1"/>
</dbReference>
<evidence type="ECO:0000256" key="1">
    <source>
        <dbReference type="ARBA" id="ARBA00023239"/>
    </source>
</evidence>
<accession>A0A1V6C4S8</accession>
<dbReference type="InterPro" id="IPR032466">
    <property type="entry name" value="Metal_Hydrolase"/>
</dbReference>
<gene>
    <name evidence="3" type="ORF">BWX89_01602</name>
</gene>
<evidence type="ECO:0000313" key="3">
    <source>
        <dbReference type="EMBL" id="OQB71850.1"/>
    </source>
</evidence>
<dbReference type="Pfam" id="PF04909">
    <property type="entry name" value="Amidohydro_2"/>
    <property type="match status" value="1"/>
</dbReference>
<dbReference type="GO" id="GO:0016787">
    <property type="term" value="F:hydrolase activity"/>
    <property type="evidence" value="ECO:0007669"/>
    <property type="project" value="InterPro"/>
</dbReference>
<dbReference type="AlphaFoldDB" id="A0A1V6C4S8"/>
<comment type="caution">
    <text evidence="3">The sequence shown here is derived from an EMBL/GenBank/DDBJ whole genome shotgun (WGS) entry which is preliminary data.</text>
</comment>
<dbReference type="Gene3D" id="3.20.20.140">
    <property type="entry name" value="Metal-dependent hydrolases"/>
    <property type="match status" value="1"/>
</dbReference>
<keyword evidence="1" id="KW-0456">Lyase</keyword>
<dbReference type="GO" id="GO:0005737">
    <property type="term" value="C:cytoplasm"/>
    <property type="evidence" value="ECO:0007669"/>
    <property type="project" value="TreeGrafter"/>
</dbReference>
<name>A0A1V6C4S8_UNCT6</name>
<dbReference type="Proteomes" id="UP000485562">
    <property type="component" value="Unassembled WGS sequence"/>
</dbReference>
<dbReference type="GO" id="GO:0016831">
    <property type="term" value="F:carboxy-lyase activity"/>
    <property type="evidence" value="ECO:0007669"/>
    <property type="project" value="InterPro"/>
</dbReference>
<reference evidence="3" key="1">
    <citation type="submission" date="2017-02" db="EMBL/GenBank/DDBJ databases">
        <title>Delving into the versatile metabolic prowess of the omnipresent phylum Bacteroidetes.</title>
        <authorList>
            <person name="Nobu M.K."/>
            <person name="Mei R."/>
            <person name="Narihiro T."/>
            <person name="Kuroda K."/>
            <person name="Liu W.-T."/>
        </authorList>
    </citation>
    <scope>NUCLEOTIDE SEQUENCE</scope>
    <source>
        <strain evidence="3">ADurb.Bin131</strain>
    </source>
</reference>
<dbReference type="InterPro" id="IPR006680">
    <property type="entry name" value="Amidohydro-rel"/>
</dbReference>
<organism evidence="3">
    <name type="scientific">candidate division TA06 bacterium ADurb.Bin131</name>
    <dbReference type="NCBI Taxonomy" id="1852827"/>
    <lineage>
        <taxon>Bacteria</taxon>
        <taxon>Bacteria division TA06</taxon>
    </lineage>
</organism>
<feature type="domain" description="Amidohydrolase-related" evidence="2">
    <location>
        <begin position="54"/>
        <end position="261"/>
    </location>
</feature>
<evidence type="ECO:0000259" key="2">
    <source>
        <dbReference type="Pfam" id="PF04909"/>
    </source>
</evidence>
<dbReference type="GO" id="GO:0019748">
    <property type="term" value="P:secondary metabolic process"/>
    <property type="evidence" value="ECO:0007669"/>
    <property type="project" value="TreeGrafter"/>
</dbReference>
<sequence>MKIIDFHTHIFPDNLAGKALRSIESTGGIKPKFDGTLKGLINSMDNAGVSISVVLSIATKPKQFNSIFNWARSIYSERIIPFPSVHPDDEEVHQHILQIKSEGFKGLKMHPYFQGFYIDEERMFPIYETIAKAGLILVIHAGYDFAYERIEKAGPWRILRIMKEFPELHLVAAHLGGWQQWDIVEKLLIGKNLFIDTSFSQDFLEESQFMRMILRHHGMVLFGTDTPWTEQKDAVQKLKKIAIPEDIKSQIFYQNAAKLLNTGSTLDS</sequence>
<dbReference type="InterPro" id="IPR032465">
    <property type="entry name" value="ACMSD"/>
</dbReference>
<dbReference type="PANTHER" id="PTHR21240:SF28">
    <property type="entry name" value="ISO-OROTATE DECARBOXYLASE (EUROFUNG)"/>
    <property type="match status" value="1"/>
</dbReference>
<dbReference type="PANTHER" id="PTHR21240">
    <property type="entry name" value="2-AMINO-3-CARBOXYLMUCONATE-6-SEMIALDEHYDE DECARBOXYLASE"/>
    <property type="match status" value="1"/>
</dbReference>
<dbReference type="SUPFAM" id="SSF51556">
    <property type="entry name" value="Metallo-dependent hydrolases"/>
    <property type="match status" value="1"/>
</dbReference>
<dbReference type="EMBL" id="MWDQ01000149">
    <property type="protein sequence ID" value="OQB71850.1"/>
    <property type="molecule type" value="Genomic_DNA"/>
</dbReference>
<proteinExistence type="predicted"/>
<protein>
    <submittedName>
        <fullName evidence="3">Amidohydrolase</fullName>
    </submittedName>
</protein>